<organism evidence="1 2">
    <name type="scientific">Comamonas faecalis</name>
    <dbReference type="NCBI Taxonomy" id="1387849"/>
    <lineage>
        <taxon>Bacteria</taxon>
        <taxon>Pseudomonadati</taxon>
        <taxon>Pseudomonadota</taxon>
        <taxon>Betaproteobacteria</taxon>
        <taxon>Burkholderiales</taxon>
        <taxon>Comamonadaceae</taxon>
        <taxon>Comamonas</taxon>
    </lineage>
</organism>
<protein>
    <submittedName>
        <fullName evidence="1">Uncharacterized protein</fullName>
    </submittedName>
</protein>
<accession>A0ABP7RXN3</accession>
<reference evidence="2" key="1">
    <citation type="journal article" date="2019" name="Int. J. Syst. Evol. Microbiol.">
        <title>The Global Catalogue of Microorganisms (GCM) 10K type strain sequencing project: providing services to taxonomists for standard genome sequencing and annotation.</title>
        <authorList>
            <consortium name="The Broad Institute Genomics Platform"/>
            <consortium name="The Broad Institute Genome Sequencing Center for Infectious Disease"/>
            <person name="Wu L."/>
            <person name="Ma J."/>
        </authorList>
    </citation>
    <scope>NUCLEOTIDE SEQUENCE [LARGE SCALE GENOMIC DNA]</scope>
    <source>
        <strain evidence="2">JCM 17561</strain>
    </source>
</reference>
<comment type="caution">
    <text evidence="1">The sequence shown here is derived from an EMBL/GenBank/DDBJ whole genome shotgun (WGS) entry which is preliminary data.</text>
</comment>
<dbReference type="EMBL" id="BAABBP010000035">
    <property type="protein sequence ID" value="GAA4003548.1"/>
    <property type="molecule type" value="Genomic_DNA"/>
</dbReference>
<sequence>MRFRFFRSEKIPVPAAKTGDEPVGIDAEGKRVEPLIDARRLSALALRRELLNWRDDAHTDITLATATLHIELMKRIDERLEEKGLIGRLFMELFADPANKLLLKKTIQRIAKPMHACLSRLEASLAVLAEKSVYRPPMQSAFGRKRLETMDVFLSKLQVKSSARDEIAHALKGWLLGPDGLAAELREQATHMCNQLIQESQKC</sequence>
<keyword evidence="2" id="KW-1185">Reference proteome</keyword>
<proteinExistence type="predicted"/>
<evidence type="ECO:0000313" key="1">
    <source>
        <dbReference type="EMBL" id="GAA4003548.1"/>
    </source>
</evidence>
<dbReference type="Proteomes" id="UP001501627">
    <property type="component" value="Unassembled WGS sequence"/>
</dbReference>
<name>A0ABP7RXN3_9BURK</name>
<evidence type="ECO:0000313" key="2">
    <source>
        <dbReference type="Proteomes" id="UP001501627"/>
    </source>
</evidence>
<gene>
    <name evidence="1" type="ORF">GCM10022279_29310</name>
</gene>
<dbReference type="RefSeq" id="WP_146031448.1">
    <property type="nucleotide sequence ID" value="NZ_BAABBP010000035.1"/>
</dbReference>